<reference evidence="1 3" key="1">
    <citation type="journal article" date="2011" name="Nature">
        <title>The Medicago genome provides insight into the evolution of rhizobial symbioses.</title>
        <authorList>
            <person name="Young N.D."/>
            <person name="Debelle F."/>
            <person name="Oldroyd G.E."/>
            <person name="Geurts R."/>
            <person name="Cannon S.B."/>
            <person name="Udvardi M.K."/>
            <person name="Benedito V.A."/>
            <person name="Mayer K.F."/>
            <person name="Gouzy J."/>
            <person name="Schoof H."/>
            <person name="Van de Peer Y."/>
            <person name="Proost S."/>
            <person name="Cook D.R."/>
            <person name="Meyers B.C."/>
            <person name="Spannagl M."/>
            <person name="Cheung F."/>
            <person name="De Mita S."/>
            <person name="Krishnakumar V."/>
            <person name="Gundlach H."/>
            <person name="Zhou S."/>
            <person name="Mudge J."/>
            <person name="Bharti A.K."/>
            <person name="Murray J.D."/>
            <person name="Naoumkina M.A."/>
            <person name="Rosen B."/>
            <person name="Silverstein K.A."/>
            <person name="Tang H."/>
            <person name="Rombauts S."/>
            <person name="Zhao P.X."/>
            <person name="Zhou P."/>
            <person name="Barbe V."/>
            <person name="Bardou P."/>
            <person name="Bechner M."/>
            <person name="Bellec A."/>
            <person name="Berger A."/>
            <person name="Berges H."/>
            <person name="Bidwell S."/>
            <person name="Bisseling T."/>
            <person name="Choisne N."/>
            <person name="Couloux A."/>
            <person name="Denny R."/>
            <person name="Deshpande S."/>
            <person name="Dai X."/>
            <person name="Doyle J.J."/>
            <person name="Dudez A.M."/>
            <person name="Farmer A.D."/>
            <person name="Fouteau S."/>
            <person name="Franken C."/>
            <person name="Gibelin C."/>
            <person name="Gish J."/>
            <person name="Goldstein S."/>
            <person name="Gonzalez A.J."/>
            <person name="Green P.J."/>
            <person name="Hallab A."/>
            <person name="Hartog M."/>
            <person name="Hua A."/>
            <person name="Humphray S.J."/>
            <person name="Jeong D.H."/>
            <person name="Jing Y."/>
            <person name="Jocker A."/>
            <person name="Kenton S.M."/>
            <person name="Kim D.J."/>
            <person name="Klee K."/>
            <person name="Lai H."/>
            <person name="Lang C."/>
            <person name="Lin S."/>
            <person name="Macmil S.L."/>
            <person name="Magdelenat G."/>
            <person name="Matthews L."/>
            <person name="McCorrison J."/>
            <person name="Monaghan E.L."/>
            <person name="Mun J.H."/>
            <person name="Najar F.Z."/>
            <person name="Nicholson C."/>
            <person name="Noirot C."/>
            <person name="O'Bleness M."/>
            <person name="Paule C.R."/>
            <person name="Poulain J."/>
            <person name="Prion F."/>
            <person name="Qin B."/>
            <person name="Qu C."/>
            <person name="Retzel E.F."/>
            <person name="Riddle C."/>
            <person name="Sallet E."/>
            <person name="Samain S."/>
            <person name="Samson N."/>
            <person name="Sanders I."/>
            <person name="Saurat O."/>
            <person name="Scarpelli C."/>
            <person name="Schiex T."/>
            <person name="Segurens B."/>
            <person name="Severin A.J."/>
            <person name="Sherrier D.J."/>
            <person name="Shi R."/>
            <person name="Sims S."/>
            <person name="Singer S.R."/>
            <person name="Sinharoy S."/>
            <person name="Sterck L."/>
            <person name="Viollet A."/>
            <person name="Wang B.B."/>
            <person name="Wang K."/>
            <person name="Wang M."/>
            <person name="Wang X."/>
            <person name="Warfsmann J."/>
            <person name="Weissenbach J."/>
            <person name="White D.D."/>
            <person name="White J.D."/>
            <person name="Wiley G.B."/>
            <person name="Wincker P."/>
            <person name="Xing Y."/>
            <person name="Yang L."/>
            <person name="Yao Z."/>
            <person name="Ying F."/>
            <person name="Zhai J."/>
            <person name="Zhou L."/>
            <person name="Zuber A."/>
            <person name="Denarie J."/>
            <person name="Dixon R.A."/>
            <person name="May G.D."/>
            <person name="Schwartz D.C."/>
            <person name="Rogers J."/>
            <person name="Quetier F."/>
            <person name="Town C.D."/>
            <person name="Roe B.A."/>
        </authorList>
    </citation>
    <scope>NUCLEOTIDE SEQUENCE [LARGE SCALE GENOMIC DNA]</scope>
    <source>
        <strain evidence="1">A17</strain>
        <strain evidence="2 3">cv. Jemalong A17</strain>
    </source>
</reference>
<dbReference type="HOGENOM" id="CLU_2853080_0_0_1"/>
<name>A0A072UN49_MEDTR</name>
<evidence type="ECO:0000313" key="3">
    <source>
        <dbReference type="Proteomes" id="UP000002051"/>
    </source>
</evidence>
<proteinExistence type="predicted"/>
<sequence length="65" mass="7230">MKPKKETFAYDRIKYNCARKGGGKGYMMMGGAHSLIVTLFLLIVTHAKPKPDKLKMMSVNLSGLL</sequence>
<reference evidence="1 3" key="2">
    <citation type="journal article" date="2014" name="BMC Genomics">
        <title>An improved genome release (version Mt4.0) for the model legume Medicago truncatula.</title>
        <authorList>
            <person name="Tang H."/>
            <person name="Krishnakumar V."/>
            <person name="Bidwell S."/>
            <person name="Rosen B."/>
            <person name="Chan A."/>
            <person name="Zhou S."/>
            <person name="Gentzbittel L."/>
            <person name="Childs K.L."/>
            <person name="Yandell M."/>
            <person name="Gundlach H."/>
            <person name="Mayer K.F."/>
            <person name="Schwartz D.C."/>
            <person name="Town C.D."/>
        </authorList>
    </citation>
    <scope>GENOME REANNOTATION</scope>
    <source>
        <strain evidence="1">A17</strain>
        <strain evidence="2 3">cv. Jemalong A17</strain>
    </source>
</reference>
<protein>
    <submittedName>
        <fullName evidence="1">Transmembrane protein, putative</fullName>
    </submittedName>
</protein>
<keyword evidence="1" id="KW-0472">Membrane</keyword>
<dbReference type="EnsemblPlants" id="KEH30453">
    <property type="protein sequence ID" value="KEH30453"/>
    <property type="gene ID" value="MTR_4g071055"/>
</dbReference>
<keyword evidence="1" id="KW-0812">Transmembrane</keyword>
<accession>A0A072UN49</accession>
<evidence type="ECO:0000313" key="2">
    <source>
        <dbReference type="EnsemblPlants" id="KEH30453"/>
    </source>
</evidence>
<organism evidence="1 3">
    <name type="scientific">Medicago truncatula</name>
    <name type="common">Barrel medic</name>
    <name type="synonym">Medicago tribuloides</name>
    <dbReference type="NCBI Taxonomy" id="3880"/>
    <lineage>
        <taxon>Eukaryota</taxon>
        <taxon>Viridiplantae</taxon>
        <taxon>Streptophyta</taxon>
        <taxon>Embryophyta</taxon>
        <taxon>Tracheophyta</taxon>
        <taxon>Spermatophyta</taxon>
        <taxon>Magnoliopsida</taxon>
        <taxon>eudicotyledons</taxon>
        <taxon>Gunneridae</taxon>
        <taxon>Pentapetalae</taxon>
        <taxon>rosids</taxon>
        <taxon>fabids</taxon>
        <taxon>Fabales</taxon>
        <taxon>Fabaceae</taxon>
        <taxon>Papilionoideae</taxon>
        <taxon>50 kb inversion clade</taxon>
        <taxon>NPAAA clade</taxon>
        <taxon>Hologalegina</taxon>
        <taxon>IRL clade</taxon>
        <taxon>Trifolieae</taxon>
        <taxon>Medicago</taxon>
    </lineage>
</organism>
<dbReference type="AlphaFoldDB" id="A0A072UN49"/>
<keyword evidence="3" id="KW-1185">Reference proteome</keyword>
<gene>
    <name evidence="1" type="ordered locus">MTR_4g071055</name>
</gene>
<dbReference type="EMBL" id="CM001220">
    <property type="protein sequence ID" value="KEH30453.1"/>
    <property type="molecule type" value="Genomic_DNA"/>
</dbReference>
<dbReference type="Proteomes" id="UP000002051">
    <property type="component" value="Chromosome 4"/>
</dbReference>
<evidence type="ECO:0000313" key="1">
    <source>
        <dbReference type="EMBL" id="KEH30453.1"/>
    </source>
</evidence>
<reference evidence="2" key="3">
    <citation type="submission" date="2015-04" db="UniProtKB">
        <authorList>
            <consortium name="EnsemblPlants"/>
        </authorList>
    </citation>
    <scope>IDENTIFICATION</scope>
    <source>
        <strain evidence="2">cv. Jemalong A17</strain>
    </source>
</reference>